<evidence type="ECO:0000313" key="2">
    <source>
        <dbReference type="Proteomes" id="UP001497535"/>
    </source>
</evidence>
<keyword evidence="2" id="KW-1185">Reference proteome</keyword>
<name>A0ACB0YU76_MELEN</name>
<gene>
    <name evidence="1" type="ORF">MENTE1834_LOCUS16525</name>
</gene>
<dbReference type="EMBL" id="CAVMJV010000018">
    <property type="protein sequence ID" value="CAK5062527.1"/>
    <property type="molecule type" value="Genomic_DNA"/>
</dbReference>
<organism evidence="1 2">
    <name type="scientific">Meloidogyne enterolobii</name>
    <name type="common">Root-knot nematode worm</name>
    <name type="synonym">Meloidogyne mayaguensis</name>
    <dbReference type="NCBI Taxonomy" id="390850"/>
    <lineage>
        <taxon>Eukaryota</taxon>
        <taxon>Metazoa</taxon>
        <taxon>Ecdysozoa</taxon>
        <taxon>Nematoda</taxon>
        <taxon>Chromadorea</taxon>
        <taxon>Rhabditida</taxon>
        <taxon>Tylenchina</taxon>
        <taxon>Tylenchomorpha</taxon>
        <taxon>Tylenchoidea</taxon>
        <taxon>Meloidogynidae</taxon>
        <taxon>Meloidogyninae</taxon>
        <taxon>Meloidogyne</taxon>
    </lineage>
</organism>
<sequence length="66" mass="7859">MEFLIFQFLYIPLNIHKILSCAVGENVGKFMTKLKFTVFLEYTVTVNFRFVSMHFHALFCPFVFSR</sequence>
<protein>
    <submittedName>
        <fullName evidence="1">Uncharacterized protein</fullName>
    </submittedName>
</protein>
<evidence type="ECO:0000313" key="1">
    <source>
        <dbReference type="EMBL" id="CAK5062527.1"/>
    </source>
</evidence>
<reference evidence="1" key="1">
    <citation type="submission" date="2023-11" db="EMBL/GenBank/DDBJ databases">
        <authorList>
            <person name="Poullet M."/>
        </authorList>
    </citation>
    <scope>NUCLEOTIDE SEQUENCE</scope>
    <source>
        <strain evidence="1">E1834</strain>
    </source>
</reference>
<dbReference type="Proteomes" id="UP001497535">
    <property type="component" value="Unassembled WGS sequence"/>
</dbReference>
<comment type="caution">
    <text evidence="1">The sequence shown here is derived from an EMBL/GenBank/DDBJ whole genome shotgun (WGS) entry which is preliminary data.</text>
</comment>
<proteinExistence type="predicted"/>
<accession>A0ACB0YU76</accession>